<organism evidence="6 7">
    <name type="scientific">Methanospirillum stamsii</name>
    <dbReference type="NCBI Taxonomy" id="1277351"/>
    <lineage>
        <taxon>Archaea</taxon>
        <taxon>Methanobacteriati</taxon>
        <taxon>Methanobacteriota</taxon>
        <taxon>Stenosarchaea group</taxon>
        <taxon>Methanomicrobia</taxon>
        <taxon>Methanomicrobiales</taxon>
        <taxon>Methanospirillaceae</taxon>
        <taxon>Methanospirillum</taxon>
    </lineage>
</organism>
<sequence>MKELPKLPESLSRIYEQSISMISANALAAGVKLCVFDNLREPATAELLAKRQGLNPGATLVLLDTLTACGHLQKKDGMYRNMPDTELFLVSGSPTYYGEILLREYQRNSMSPDAIVERVKSGPVPQSHTNDMCNEGFWESYARSMANWERAGTTQMLASEISGLSEFQSFKTMLDLGGGPGLMSIAILKEHPSMTGVVFDQPSVIPVTRQFISEYGMDDRMSTQGGNYLEDSFGAGYDLILCSCTLNFAKHYMDTMVKRIYDALNPGGIFVSLHDGMEGEGTTPGVHVLNMMTSALSGFACSLEKGVIADAMKNAGFSSVSSKQVVLDVGPFELDIAFKSKPE</sequence>
<dbReference type="Pfam" id="PF00891">
    <property type="entry name" value="Methyltransf_2"/>
    <property type="match status" value="1"/>
</dbReference>
<proteinExistence type="predicted"/>
<dbReference type="InterPro" id="IPR012967">
    <property type="entry name" value="COMT_dimerisation"/>
</dbReference>
<dbReference type="InterPro" id="IPR036388">
    <property type="entry name" value="WH-like_DNA-bd_sf"/>
</dbReference>
<dbReference type="Gene3D" id="1.10.10.10">
    <property type="entry name" value="Winged helix-like DNA-binding domain superfamily/Winged helix DNA-binding domain"/>
    <property type="match status" value="1"/>
</dbReference>
<dbReference type="InterPro" id="IPR016461">
    <property type="entry name" value="COMT-like"/>
</dbReference>
<comment type="caution">
    <text evidence="6">The sequence shown here is derived from an EMBL/GenBank/DDBJ whole genome shotgun (WGS) entry which is preliminary data.</text>
</comment>
<feature type="domain" description="O-methyltransferase dimerisation" evidence="5">
    <location>
        <begin position="22"/>
        <end position="91"/>
    </location>
</feature>
<feature type="domain" description="O-methyltransferase C-terminal" evidence="4">
    <location>
        <begin position="154"/>
        <end position="271"/>
    </location>
</feature>
<dbReference type="PROSITE" id="PS51683">
    <property type="entry name" value="SAM_OMT_II"/>
    <property type="match status" value="1"/>
</dbReference>
<dbReference type="GO" id="GO:0008171">
    <property type="term" value="F:O-methyltransferase activity"/>
    <property type="evidence" value="ECO:0007669"/>
    <property type="project" value="InterPro"/>
</dbReference>
<protein>
    <submittedName>
        <fullName evidence="6">Methyltransferase</fullName>
    </submittedName>
</protein>
<dbReference type="PANTHER" id="PTHR11746">
    <property type="entry name" value="O-METHYLTRANSFERASE"/>
    <property type="match status" value="1"/>
</dbReference>
<evidence type="ECO:0000256" key="1">
    <source>
        <dbReference type="ARBA" id="ARBA00022603"/>
    </source>
</evidence>
<dbReference type="CDD" id="cd02440">
    <property type="entry name" value="AdoMet_MTases"/>
    <property type="match status" value="1"/>
</dbReference>
<keyword evidence="7" id="KW-1185">Reference proteome</keyword>
<dbReference type="GO" id="GO:0046983">
    <property type="term" value="F:protein dimerization activity"/>
    <property type="evidence" value="ECO:0007669"/>
    <property type="project" value="InterPro"/>
</dbReference>
<evidence type="ECO:0000313" key="6">
    <source>
        <dbReference type="EMBL" id="PWR75982.1"/>
    </source>
</evidence>
<dbReference type="AlphaFoldDB" id="A0A2V2N7H7"/>
<reference evidence="6 7" key="1">
    <citation type="submission" date="2018-05" db="EMBL/GenBank/DDBJ databases">
        <title>Draft genome of Methanospirillum stamsii Pt1.</title>
        <authorList>
            <person name="Dueholm M.S."/>
            <person name="Nielsen P.H."/>
            <person name="Bakmann L.F."/>
            <person name="Otzen D.E."/>
        </authorList>
    </citation>
    <scope>NUCLEOTIDE SEQUENCE [LARGE SCALE GENOMIC DNA]</scope>
    <source>
        <strain evidence="6 7">Pt1</strain>
    </source>
</reference>
<keyword evidence="1 6" id="KW-0489">Methyltransferase</keyword>
<accession>A0A2V2N7H7</accession>
<evidence type="ECO:0000259" key="5">
    <source>
        <dbReference type="Pfam" id="PF08100"/>
    </source>
</evidence>
<gene>
    <name evidence="6" type="ORF">DLD82_02685</name>
</gene>
<keyword evidence="2 6" id="KW-0808">Transferase</keyword>
<evidence type="ECO:0000256" key="2">
    <source>
        <dbReference type="ARBA" id="ARBA00022679"/>
    </source>
</evidence>
<dbReference type="SUPFAM" id="SSF46785">
    <property type="entry name" value="Winged helix' DNA-binding domain"/>
    <property type="match status" value="1"/>
</dbReference>
<dbReference type="Pfam" id="PF08100">
    <property type="entry name" value="Dimerisation"/>
    <property type="match status" value="1"/>
</dbReference>
<dbReference type="InterPro" id="IPR036390">
    <property type="entry name" value="WH_DNA-bd_sf"/>
</dbReference>
<evidence type="ECO:0000259" key="4">
    <source>
        <dbReference type="Pfam" id="PF00891"/>
    </source>
</evidence>
<dbReference type="OrthoDB" id="146767at2157"/>
<dbReference type="EMBL" id="QGMZ01000006">
    <property type="protein sequence ID" value="PWR75982.1"/>
    <property type="molecule type" value="Genomic_DNA"/>
</dbReference>
<dbReference type="Proteomes" id="UP000245934">
    <property type="component" value="Unassembled WGS sequence"/>
</dbReference>
<name>A0A2V2N7H7_9EURY</name>
<dbReference type="Gene3D" id="3.40.50.150">
    <property type="entry name" value="Vaccinia Virus protein VP39"/>
    <property type="match status" value="1"/>
</dbReference>
<dbReference type="GO" id="GO:0032259">
    <property type="term" value="P:methylation"/>
    <property type="evidence" value="ECO:0007669"/>
    <property type="project" value="UniProtKB-KW"/>
</dbReference>
<evidence type="ECO:0000313" key="7">
    <source>
        <dbReference type="Proteomes" id="UP000245934"/>
    </source>
</evidence>
<evidence type="ECO:0000256" key="3">
    <source>
        <dbReference type="ARBA" id="ARBA00022691"/>
    </source>
</evidence>
<dbReference type="SUPFAM" id="SSF53335">
    <property type="entry name" value="S-adenosyl-L-methionine-dependent methyltransferases"/>
    <property type="match status" value="1"/>
</dbReference>
<keyword evidence="3" id="KW-0949">S-adenosyl-L-methionine</keyword>
<dbReference type="InterPro" id="IPR029063">
    <property type="entry name" value="SAM-dependent_MTases_sf"/>
</dbReference>
<dbReference type="InterPro" id="IPR001077">
    <property type="entry name" value="COMT_C"/>
</dbReference>